<evidence type="ECO:0000256" key="4">
    <source>
        <dbReference type="ARBA" id="ARBA00023242"/>
    </source>
</evidence>
<evidence type="ECO:0000313" key="6">
    <source>
        <dbReference type="EMBL" id="GAD91684.1"/>
    </source>
</evidence>
<accession>V5F798</accession>
<evidence type="ECO:0000256" key="1">
    <source>
        <dbReference type="ARBA" id="ARBA00004123"/>
    </source>
</evidence>
<dbReference type="GO" id="GO:0006351">
    <property type="term" value="P:DNA-templated transcription"/>
    <property type="evidence" value="ECO:0007669"/>
    <property type="project" value="InterPro"/>
</dbReference>
<dbReference type="Proteomes" id="UP000018001">
    <property type="component" value="Unassembled WGS sequence"/>
</dbReference>
<sequence>MRLGEDAMERLARYERILRRHGLLEADIPLSVGEKRQGPISFHWNEPEASKAGTLLAEEEQSRYISGNPWSNLEDEEMRRVFDEEEQGYEELTSLPEKLAPDPLTGVFMGSQYALTQLHPTHAEAMILWETYVKNVEPLCKILHIPSTAKIVSIASQPEMASKADVCLLFSIYHFAVFSVTDEECAHKLGRSRATLMQRYHLGARHALVNAAFLKTSSIGVLQALILFLLSCRYYYDSHTYWILTGIAVRIGQRMGLHWDGKRLGLPPFDVQIRRRLFLQSCGARTTCNE</sequence>
<keyword evidence="4" id="KW-0539">Nucleus</keyword>
<dbReference type="InterPro" id="IPR050613">
    <property type="entry name" value="Sec_Metabolite_Reg"/>
</dbReference>
<dbReference type="eggNOG" id="ENOG502QYWX">
    <property type="taxonomic scope" value="Eukaryota"/>
</dbReference>
<comment type="caution">
    <text evidence="6">The sequence shown here is derived from an EMBL/GenBank/DDBJ whole genome shotgun (WGS) entry which is preliminary data.</text>
</comment>
<comment type="subcellular location">
    <subcellularLocation>
        <location evidence="1">Nucleus</location>
    </subcellularLocation>
</comment>
<dbReference type="OrthoDB" id="435881at2759"/>
<keyword evidence="2" id="KW-0805">Transcription regulation</keyword>
<keyword evidence="3" id="KW-0804">Transcription</keyword>
<dbReference type="CDD" id="cd12148">
    <property type="entry name" value="fungal_TF_MHR"/>
    <property type="match status" value="1"/>
</dbReference>
<evidence type="ECO:0000259" key="5">
    <source>
        <dbReference type="Pfam" id="PF04082"/>
    </source>
</evidence>
<feature type="domain" description="Xylanolytic transcriptional activator regulatory" evidence="5">
    <location>
        <begin position="130"/>
        <end position="279"/>
    </location>
</feature>
<evidence type="ECO:0000313" key="7">
    <source>
        <dbReference type="Proteomes" id="UP000018001"/>
    </source>
</evidence>
<organism evidence="6 7">
    <name type="scientific">Byssochlamys spectabilis (strain No. 5 / NBRC 109023)</name>
    <name type="common">Paecilomyces variotii</name>
    <dbReference type="NCBI Taxonomy" id="1356009"/>
    <lineage>
        <taxon>Eukaryota</taxon>
        <taxon>Fungi</taxon>
        <taxon>Dikarya</taxon>
        <taxon>Ascomycota</taxon>
        <taxon>Pezizomycotina</taxon>
        <taxon>Eurotiomycetes</taxon>
        <taxon>Eurotiomycetidae</taxon>
        <taxon>Eurotiales</taxon>
        <taxon>Thermoascaceae</taxon>
        <taxon>Paecilomyces</taxon>
    </lineage>
</organism>
<reference evidence="7" key="1">
    <citation type="journal article" date="2014" name="Genome Announc.">
        <title>Draft genome sequence of the formaldehyde-resistant fungus Byssochlamys spectabilis No. 5 (anamorph Paecilomyces variotii No. 5) (NBRC109023).</title>
        <authorList>
            <person name="Oka T."/>
            <person name="Ekino K."/>
            <person name="Fukuda K."/>
            <person name="Nomura Y."/>
        </authorList>
    </citation>
    <scope>NUCLEOTIDE SEQUENCE [LARGE SCALE GENOMIC DNA]</scope>
    <source>
        <strain evidence="7">No. 5 / NBRC 109023</strain>
    </source>
</reference>
<gene>
    <name evidence="6" type="ORF">PVAR5_0257</name>
</gene>
<dbReference type="HOGENOM" id="CLU_959740_0_0_1"/>
<dbReference type="InParanoid" id="V5F798"/>
<dbReference type="InterPro" id="IPR007219">
    <property type="entry name" value="XnlR_reg_dom"/>
</dbReference>
<dbReference type="AlphaFoldDB" id="V5F798"/>
<evidence type="ECO:0000256" key="2">
    <source>
        <dbReference type="ARBA" id="ARBA00023015"/>
    </source>
</evidence>
<name>V5F798_BYSSN</name>
<dbReference type="PANTHER" id="PTHR31001">
    <property type="entry name" value="UNCHARACTERIZED TRANSCRIPTIONAL REGULATORY PROTEIN"/>
    <property type="match status" value="1"/>
</dbReference>
<evidence type="ECO:0000256" key="3">
    <source>
        <dbReference type="ARBA" id="ARBA00023163"/>
    </source>
</evidence>
<dbReference type="GO" id="GO:0008270">
    <property type="term" value="F:zinc ion binding"/>
    <property type="evidence" value="ECO:0007669"/>
    <property type="project" value="InterPro"/>
</dbReference>
<dbReference type="PANTHER" id="PTHR31001:SF85">
    <property type="entry name" value="ZN(II)2CYS6 TRANSCRIPTION FACTOR (EUROFUNG)"/>
    <property type="match status" value="1"/>
</dbReference>
<dbReference type="Pfam" id="PF04082">
    <property type="entry name" value="Fungal_trans"/>
    <property type="match status" value="1"/>
</dbReference>
<proteinExistence type="predicted"/>
<dbReference type="GO" id="GO:0003677">
    <property type="term" value="F:DNA binding"/>
    <property type="evidence" value="ECO:0007669"/>
    <property type="project" value="InterPro"/>
</dbReference>
<keyword evidence="7" id="KW-1185">Reference proteome</keyword>
<dbReference type="EMBL" id="BAUL01000002">
    <property type="protein sequence ID" value="GAD91684.1"/>
    <property type="molecule type" value="Genomic_DNA"/>
</dbReference>
<protein>
    <submittedName>
        <fullName evidence="6">C6 transcription factor domain-containing protein</fullName>
    </submittedName>
</protein>
<dbReference type="GO" id="GO:0005634">
    <property type="term" value="C:nucleus"/>
    <property type="evidence" value="ECO:0007669"/>
    <property type="project" value="UniProtKB-SubCell"/>
</dbReference>